<gene>
    <name evidence="6" type="ORF">AQUCO_02700333v1</name>
</gene>
<reference evidence="6 7" key="1">
    <citation type="submission" date="2017-09" db="EMBL/GenBank/DDBJ databases">
        <title>WGS assembly of Aquilegia coerulea Goldsmith.</title>
        <authorList>
            <person name="Hodges S."/>
            <person name="Kramer E."/>
            <person name="Nordborg M."/>
            <person name="Tomkins J."/>
            <person name="Borevitz J."/>
            <person name="Derieg N."/>
            <person name="Yan J."/>
            <person name="Mihaltcheva S."/>
            <person name="Hayes R.D."/>
            <person name="Rokhsar D."/>
        </authorList>
    </citation>
    <scope>NUCLEOTIDE SEQUENCE [LARGE SCALE GENOMIC DNA]</scope>
    <source>
        <strain evidence="7">cv. Goldsmith</strain>
    </source>
</reference>
<dbReference type="GO" id="GO:0046872">
    <property type="term" value="F:metal ion binding"/>
    <property type="evidence" value="ECO:0007669"/>
    <property type="project" value="UniProtKB-KW"/>
</dbReference>
<dbReference type="PANTHER" id="PTHR46477:SF5">
    <property type="entry name" value="PHORBOL-ESTER_DAG-TYPE DOMAIN-CONTAINING PROTEIN"/>
    <property type="match status" value="1"/>
</dbReference>
<keyword evidence="4" id="KW-1133">Transmembrane helix</keyword>
<dbReference type="STRING" id="218851.A0A2G5D6E6"/>
<keyword evidence="1" id="KW-0479">Metal-binding</keyword>
<dbReference type="InterPro" id="IPR002219">
    <property type="entry name" value="PKC_DAG/PE"/>
</dbReference>
<keyword evidence="7" id="KW-1185">Reference proteome</keyword>
<evidence type="ECO:0000256" key="3">
    <source>
        <dbReference type="ARBA" id="ARBA00022833"/>
    </source>
</evidence>
<dbReference type="SUPFAM" id="SSF57889">
    <property type="entry name" value="Cysteine-rich domain"/>
    <property type="match status" value="2"/>
</dbReference>
<keyword evidence="3" id="KW-0862">Zinc</keyword>
<dbReference type="InParanoid" id="A0A2G5D6E6"/>
<dbReference type="AlphaFoldDB" id="A0A2G5D6E6"/>
<keyword evidence="4" id="KW-0472">Membrane</keyword>
<evidence type="ECO:0000256" key="2">
    <source>
        <dbReference type="ARBA" id="ARBA00022737"/>
    </source>
</evidence>
<evidence type="ECO:0000256" key="4">
    <source>
        <dbReference type="SAM" id="Phobius"/>
    </source>
</evidence>
<dbReference type="PANTHER" id="PTHR46477">
    <property type="entry name" value="CYSTEINE/HISTIDINE-RICH C1 DOMAIN FAMILY PROTEIN"/>
    <property type="match status" value="1"/>
</dbReference>
<evidence type="ECO:0000313" key="6">
    <source>
        <dbReference type="EMBL" id="PIA39083.1"/>
    </source>
</evidence>
<evidence type="ECO:0000256" key="1">
    <source>
        <dbReference type="ARBA" id="ARBA00022723"/>
    </source>
</evidence>
<dbReference type="EMBL" id="KZ305044">
    <property type="protein sequence ID" value="PIA39083.1"/>
    <property type="molecule type" value="Genomic_DNA"/>
</dbReference>
<protein>
    <recommendedName>
        <fullName evidence="5">Phorbol-ester/DAG-type domain-containing protein</fullName>
    </recommendedName>
</protein>
<evidence type="ECO:0000313" key="7">
    <source>
        <dbReference type="Proteomes" id="UP000230069"/>
    </source>
</evidence>
<keyword evidence="2" id="KW-0677">Repeat</keyword>
<dbReference type="InterPro" id="IPR004146">
    <property type="entry name" value="DC1"/>
</dbReference>
<feature type="transmembrane region" description="Helical" evidence="4">
    <location>
        <begin position="196"/>
        <end position="221"/>
    </location>
</feature>
<dbReference type="Gene3D" id="3.30.60.20">
    <property type="match status" value="1"/>
</dbReference>
<feature type="domain" description="Phorbol-ester/DAG-type" evidence="5">
    <location>
        <begin position="12"/>
        <end position="66"/>
    </location>
</feature>
<accession>A0A2G5D6E6</accession>
<evidence type="ECO:0000259" key="5">
    <source>
        <dbReference type="PROSITE" id="PS50081"/>
    </source>
</evidence>
<dbReference type="Pfam" id="PF03107">
    <property type="entry name" value="C1_2"/>
    <property type="match status" value="1"/>
</dbReference>
<keyword evidence="4" id="KW-0812">Transmembrane</keyword>
<sequence>MIYTDMKHFSHEHNLKPECNKIPFTCDGCKEIGWGPRFRCQDCNYDLHKDCAIAPSTTFHPFYEKCSFKFLESVPDWRERACGRAMHEFVYHCHNCGYDLHPSCASLPHVLEGEGVELHLRENLSSKCFECKKYHFHVSCVKDMVVNKWEQEYLGGTELNSIGMEISQVPCLQLTSQSDASSGKGKISKYWRIAKIILKVIISSIIGDPIGGFTCLIGFLLSD</sequence>
<dbReference type="Proteomes" id="UP000230069">
    <property type="component" value="Unassembled WGS sequence"/>
</dbReference>
<dbReference type="InterPro" id="IPR046349">
    <property type="entry name" value="C1-like_sf"/>
</dbReference>
<organism evidence="6 7">
    <name type="scientific">Aquilegia coerulea</name>
    <name type="common">Rocky mountain columbine</name>
    <dbReference type="NCBI Taxonomy" id="218851"/>
    <lineage>
        <taxon>Eukaryota</taxon>
        <taxon>Viridiplantae</taxon>
        <taxon>Streptophyta</taxon>
        <taxon>Embryophyta</taxon>
        <taxon>Tracheophyta</taxon>
        <taxon>Spermatophyta</taxon>
        <taxon>Magnoliopsida</taxon>
        <taxon>Ranunculales</taxon>
        <taxon>Ranunculaceae</taxon>
        <taxon>Thalictroideae</taxon>
        <taxon>Aquilegia</taxon>
    </lineage>
</organism>
<dbReference type="PROSITE" id="PS50081">
    <property type="entry name" value="ZF_DAG_PE_2"/>
    <property type="match status" value="1"/>
</dbReference>
<name>A0A2G5D6E6_AQUCA</name>
<proteinExistence type="predicted"/>
<dbReference type="OrthoDB" id="1841377at2759"/>